<dbReference type="PANTHER" id="PTHR31827:SF1">
    <property type="entry name" value="EMB|CAB89363.1"/>
    <property type="match status" value="1"/>
</dbReference>
<evidence type="ECO:0000256" key="2">
    <source>
        <dbReference type="SAM" id="MobiDB-lite"/>
    </source>
</evidence>
<reference evidence="5" key="1">
    <citation type="submission" date="2021-12" db="EMBL/GenBank/DDBJ databases">
        <title>Prjna785345.</title>
        <authorList>
            <person name="Rujirawat T."/>
            <person name="Krajaejun T."/>
        </authorList>
    </citation>
    <scope>NUCLEOTIDE SEQUENCE</scope>
    <source>
        <strain evidence="5">Pi057C3</strain>
    </source>
</reference>
<organism evidence="5 6">
    <name type="scientific">Pythium insidiosum</name>
    <name type="common">Pythiosis disease agent</name>
    <dbReference type="NCBI Taxonomy" id="114742"/>
    <lineage>
        <taxon>Eukaryota</taxon>
        <taxon>Sar</taxon>
        <taxon>Stramenopiles</taxon>
        <taxon>Oomycota</taxon>
        <taxon>Peronosporomycetes</taxon>
        <taxon>Pythiales</taxon>
        <taxon>Pythiaceae</taxon>
        <taxon>Pythium</taxon>
    </lineage>
</organism>
<evidence type="ECO:0000259" key="3">
    <source>
        <dbReference type="Pfam" id="PF24906"/>
    </source>
</evidence>
<dbReference type="InterPro" id="IPR058771">
    <property type="entry name" value="PWI_CCDC43"/>
</dbReference>
<keyword evidence="6" id="KW-1185">Reference proteome</keyword>
<dbReference type="Proteomes" id="UP001209570">
    <property type="component" value="Unassembled WGS sequence"/>
</dbReference>
<sequence>MPRRGIDALLSKAPEEARPSDSEDSASAAAQLHRSGSHRRCLVSGCDKVAKSGGLCISHGGGKKCVIDGCSTTAVSRGLCIAHGGGKRCQREGCTKSAQTGGFCWIHGGGKKCGHDGCTKRAQSGGACISHGGGKRCRFEGCHRVVQFQGLCVTHGGYRKCSADGCEKKAVSNGYCARHRGHAIFEQGIMALEEWIRAKVQALALDVDVYVDYARGILEDEDTDVEERVQSVIAIFSGAVDDTAVDADVLANELNEARMVKDVERHLMDDKARHKQEADLRRAEIELRDLQLREQEKREAELAKEKEKEKMLARQKMSREELAQREKLISEYGFSAISEFDEEGNLIKVNDKDKEASGLDSSVGQNTNRQRVQEHQAAMRAKMKQEHEKKVARDKELQEKERLKKEKAKRRTQKREKQRGAG</sequence>
<evidence type="ECO:0000256" key="1">
    <source>
        <dbReference type="SAM" id="Coils"/>
    </source>
</evidence>
<feature type="compositionally biased region" description="Basic residues" evidence="2">
    <location>
        <begin position="405"/>
        <end position="422"/>
    </location>
</feature>
<name>A0AAD5Q7T2_PYTIN</name>
<feature type="region of interest" description="Disordered" evidence="2">
    <location>
        <begin position="355"/>
        <end position="422"/>
    </location>
</feature>
<dbReference type="EMBL" id="JAKCXM010000192">
    <property type="protein sequence ID" value="KAJ0399154.1"/>
    <property type="molecule type" value="Genomic_DNA"/>
</dbReference>
<feature type="domain" description="CCDC43 PWI-like" evidence="4">
    <location>
        <begin position="191"/>
        <end position="243"/>
    </location>
</feature>
<feature type="compositionally biased region" description="Polar residues" evidence="2">
    <location>
        <begin position="359"/>
        <end position="370"/>
    </location>
</feature>
<evidence type="ECO:0000313" key="6">
    <source>
        <dbReference type="Proteomes" id="UP001209570"/>
    </source>
</evidence>
<accession>A0AAD5Q7T2</accession>
<feature type="domain" description="WRKY19-like zinc finger" evidence="3">
    <location>
        <begin position="110"/>
        <end position="133"/>
    </location>
</feature>
<evidence type="ECO:0000259" key="4">
    <source>
        <dbReference type="Pfam" id="PF26091"/>
    </source>
</evidence>
<keyword evidence="1" id="KW-0175">Coiled coil</keyword>
<proteinExistence type="predicted"/>
<dbReference type="Pfam" id="PF26091">
    <property type="entry name" value="PWI_CCDC43"/>
    <property type="match status" value="1"/>
</dbReference>
<protein>
    <submittedName>
        <fullName evidence="5">Uncharacterized protein</fullName>
    </submittedName>
</protein>
<dbReference type="AlphaFoldDB" id="A0AAD5Q7T2"/>
<feature type="compositionally biased region" description="Basic and acidic residues" evidence="2">
    <location>
        <begin position="383"/>
        <end position="404"/>
    </location>
</feature>
<dbReference type="PANTHER" id="PTHR31827">
    <property type="entry name" value="EMB|CAB89363.1"/>
    <property type="match status" value="1"/>
</dbReference>
<evidence type="ECO:0000313" key="5">
    <source>
        <dbReference type="EMBL" id="KAJ0399154.1"/>
    </source>
</evidence>
<feature type="domain" description="WRKY19-like zinc finger" evidence="3">
    <location>
        <begin position="39"/>
        <end position="61"/>
    </location>
</feature>
<comment type="caution">
    <text evidence="5">The sequence shown here is derived from an EMBL/GenBank/DDBJ whole genome shotgun (WGS) entry which is preliminary data.</text>
</comment>
<feature type="coiled-coil region" evidence="1">
    <location>
        <begin position="273"/>
        <end position="323"/>
    </location>
</feature>
<feature type="domain" description="WRKY19-like zinc finger" evidence="3">
    <location>
        <begin position="62"/>
        <end position="85"/>
    </location>
</feature>
<feature type="domain" description="WRKY19-like zinc finger" evidence="3">
    <location>
        <begin position="86"/>
        <end position="109"/>
    </location>
</feature>
<dbReference type="Pfam" id="PF24906">
    <property type="entry name" value="Zf_WRKY19"/>
    <property type="match status" value="4"/>
</dbReference>
<gene>
    <name evidence="5" type="ORF">P43SY_007303</name>
</gene>
<dbReference type="InterPro" id="IPR056866">
    <property type="entry name" value="Znf_WRKY19"/>
</dbReference>